<evidence type="ECO:0000313" key="1">
    <source>
        <dbReference type="EMBL" id="TRM70614.1"/>
    </source>
</evidence>
<proteinExistence type="predicted"/>
<organism evidence="1 2">
    <name type="scientific">Schizophyllum amplum</name>
    <dbReference type="NCBI Taxonomy" id="97359"/>
    <lineage>
        <taxon>Eukaryota</taxon>
        <taxon>Fungi</taxon>
        <taxon>Dikarya</taxon>
        <taxon>Basidiomycota</taxon>
        <taxon>Agaricomycotina</taxon>
        <taxon>Agaricomycetes</taxon>
        <taxon>Agaricomycetidae</taxon>
        <taxon>Agaricales</taxon>
        <taxon>Schizophyllaceae</taxon>
        <taxon>Schizophyllum</taxon>
    </lineage>
</organism>
<dbReference type="AlphaFoldDB" id="A0A550D0P6"/>
<dbReference type="EMBL" id="VDMD01000001">
    <property type="protein sequence ID" value="TRM70614.1"/>
    <property type="molecule type" value="Genomic_DNA"/>
</dbReference>
<reference evidence="1 2" key="1">
    <citation type="journal article" date="2019" name="New Phytol.">
        <title>Comparative genomics reveals unique wood-decay strategies and fruiting body development in the Schizophyllaceae.</title>
        <authorList>
            <person name="Almasi E."/>
            <person name="Sahu N."/>
            <person name="Krizsan K."/>
            <person name="Balint B."/>
            <person name="Kovacs G.M."/>
            <person name="Kiss B."/>
            <person name="Cseklye J."/>
            <person name="Drula E."/>
            <person name="Henrissat B."/>
            <person name="Nagy I."/>
            <person name="Chovatia M."/>
            <person name="Adam C."/>
            <person name="LaButti K."/>
            <person name="Lipzen A."/>
            <person name="Riley R."/>
            <person name="Grigoriev I.V."/>
            <person name="Nagy L.G."/>
        </authorList>
    </citation>
    <scope>NUCLEOTIDE SEQUENCE [LARGE SCALE GENOMIC DNA]</scope>
    <source>
        <strain evidence="1 2">NL-1724</strain>
    </source>
</reference>
<name>A0A550D0P6_9AGAR</name>
<dbReference type="Gene3D" id="3.80.10.10">
    <property type="entry name" value="Ribonuclease Inhibitor"/>
    <property type="match status" value="1"/>
</dbReference>
<comment type="caution">
    <text evidence="1">The sequence shown here is derived from an EMBL/GenBank/DDBJ whole genome shotgun (WGS) entry which is preliminary data.</text>
</comment>
<dbReference type="Proteomes" id="UP000320762">
    <property type="component" value="Unassembled WGS sequence"/>
</dbReference>
<protein>
    <recommendedName>
        <fullName evidence="3">F-box domain-containing protein</fullName>
    </recommendedName>
</protein>
<keyword evidence="2" id="KW-1185">Reference proteome</keyword>
<dbReference type="OrthoDB" id="2745898at2759"/>
<evidence type="ECO:0000313" key="2">
    <source>
        <dbReference type="Proteomes" id="UP000320762"/>
    </source>
</evidence>
<dbReference type="InterPro" id="IPR032675">
    <property type="entry name" value="LRR_dom_sf"/>
</dbReference>
<gene>
    <name evidence="1" type="ORF">BD626DRAFT_564227</name>
</gene>
<evidence type="ECO:0008006" key="3">
    <source>
        <dbReference type="Google" id="ProtNLM"/>
    </source>
</evidence>
<sequence length="443" mass="50798">MADIELAQELKDTILYHLYAQNDFLSLTACALAHRSLRATSQRYLFRHIRLKTPDSANSFLQYLRKSEVVAEKVVSLYIWEGIDIYNYDKTGDENDDERDTYYELPYNVAIYGPIKVCPPEWIEKASKLLAEILDSLPRLQSLFFQSCYKDTHIRGGTPLIKALGAACRRSLHTLGWHGMGGLWDPVLYDERSCLRDLRMLRTITGSCEPREQTPMVPLESLVISTIGYVPPYLPGNWAMHLARDHPLDCRRLQVLRVDARLGRGERQYIPRLLACCQSTLRALDIYGPDCVDNEAFSLASLERLELLSVRGSSKPTLAWRAVMDDVLRVLDTAICVQHLALEIHLDGQEKDNVLETIWARLRDTFMTGRLGTSLKTVTLFIRRASIRYSTGSERKLPHKAYVRDQLRILEPRIRLRVVGEDEIEPDPFSRSLLPLELLDEEP</sequence>
<accession>A0A550D0P6</accession>